<dbReference type="PANTHER" id="PTHR47406">
    <property type="entry name" value="COAGULATION FACTOR 5/8 TYPE, C-TERMINAL"/>
    <property type="match status" value="1"/>
</dbReference>
<reference evidence="2" key="1">
    <citation type="submission" date="2019-03" db="EMBL/GenBank/DDBJ databases">
        <title>Single cell metagenomics reveals metabolic interactions within the superorganism composed of flagellate Streblomastix strix and complex community of Bacteroidetes bacteria on its surface.</title>
        <authorList>
            <person name="Treitli S.C."/>
            <person name="Kolisko M."/>
            <person name="Husnik F."/>
            <person name="Keeling P."/>
            <person name="Hampl V."/>
        </authorList>
    </citation>
    <scope>NUCLEOTIDE SEQUENCE</scope>
    <source>
        <strain evidence="2">STM</strain>
    </source>
</reference>
<dbReference type="InterPro" id="IPR032287">
    <property type="entry name" value="DUF4838"/>
</dbReference>
<dbReference type="Gene3D" id="2.60.120.260">
    <property type="entry name" value="Galactose-binding domain-like"/>
    <property type="match status" value="1"/>
</dbReference>
<evidence type="ECO:0008006" key="3">
    <source>
        <dbReference type="Google" id="ProtNLM"/>
    </source>
</evidence>
<keyword evidence="1" id="KW-0378">Hydrolase</keyword>
<evidence type="ECO:0000256" key="1">
    <source>
        <dbReference type="ARBA" id="ARBA00022801"/>
    </source>
</evidence>
<dbReference type="SUPFAM" id="SSF49785">
    <property type="entry name" value="Galactose-binding domain-like"/>
    <property type="match status" value="1"/>
</dbReference>
<organism evidence="2">
    <name type="scientific">termite gut metagenome</name>
    <dbReference type="NCBI Taxonomy" id="433724"/>
    <lineage>
        <taxon>unclassified sequences</taxon>
        <taxon>metagenomes</taxon>
        <taxon>organismal metagenomes</taxon>
    </lineage>
</organism>
<comment type="caution">
    <text evidence="2">The sequence shown here is derived from an EMBL/GenBank/DDBJ whole genome shotgun (WGS) entry which is preliminary data.</text>
</comment>
<gene>
    <name evidence="2" type="ORF">EZS27_000251</name>
</gene>
<dbReference type="PANTHER" id="PTHR47406:SF2">
    <property type="entry name" value="ALPHA GLUCURONIDASE N-TERMINAL DOMAIN-CONTAINING PROTEIN"/>
    <property type="match status" value="1"/>
</dbReference>
<protein>
    <recommendedName>
        <fullName evidence="3">F5/8 type C domain-containing protein</fullName>
    </recommendedName>
</protein>
<dbReference type="InterPro" id="IPR008979">
    <property type="entry name" value="Galactose-bd-like_sf"/>
</dbReference>
<dbReference type="SUPFAM" id="SSF55545">
    <property type="entry name" value="beta-N-acetylhexosaminidase-like domain"/>
    <property type="match status" value="1"/>
</dbReference>
<dbReference type="GO" id="GO:0016787">
    <property type="term" value="F:hydrolase activity"/>
    <property type="evidence" value="ECO:0007669"/>
    <property type="project" value="UniProtKB-KW"/>
</dbReference>
<dbReference type="Pfam" id="PF16126">
    <property type="entry name" value="DUF4838"/>
    <property type="match status" value="1"/>
</dbReference>
<sequence>MINKRTVFSIIICLLFSLCQAQFVLVKDNKAKSRIVVNMSDSIDMEAALLLQNFSEKVTGVKLSVIAKDSEIKQGDILIGNFQLPVNGLDVSKISEDGFFLSSDDSYIRIVKGTGKGSIYAVVTLLEDYFGIHYYAENAYSLQKSSSMIVPSGIRRIDNPSFQYRQTQSYSLKDPYYRLWHRLETPTEIFANNLWVHTFNRILPASEFGEKHPEYYSYINGKRRPGAVSQWCLTNPEVFELVVHRLDSIFKENPGKDMISVSQNDTQTHCFCDSCRAIDEYEESPSGTIIRFLNKLAKRFPDKNFSTLAYLYSVKPPKYTKPLPNVNIMLCDIGCYREVPLTENLSGQEFMRNLEGWSAISNTIFLWDYGINFDNYVSPFPNFHIIQPNMKLFYEHNVNMHFSQIGGPRGTDFAELRSYLVAKLLWNVSADVDSLIQSFLNGYYGKAASYLYQYLKLREDALLKSKIPLWIYDTPITHKTGMLNESLMESYKDLFDCAELAVKDDSLLLSRVRIARLPVMYAELEIDRTNLLSNITDQNNKLNLFRRRSRELNVGILNEKDNTIEDYCDLYIQRYISRDDKNLAYGSSVNYLVPPDPPYDKIANTALTDGLYGGSSFNESWVGWIGKNTEFVVDLGKIEDVHRIVIDFLHNLGAWILLPKNITCYVSKDSNNFIAVGYKEIAEDREAQIKFATIPIELANSMEVRYIKIKIEGIGLCPSWHYGVGNPAWFFLDEIKVY</sequence>
<dbReference type="InterPro" id="IPR029018">
    <property type="entry name" value="Hex-like_dom2"/>
</dbReference>
<proteinExistence type="predicted"/>
<dbReference type="EMBL" id="SNRY01000003">
    <property type="protein sequence ID" value="KAA6352301.1"/>
    <property type="molecule type" value="Genomic_DNA"/>
</dbReference>
<accession>A0A5J4T3N3</accession>
<name>A0A5J4T3N3_9ZZZZ</name>
<evidence type="ECO:0000313" key="2">
    <source>
        <dbReference type="EMBL" id="KAA6352301.1"/>
    </source>
</evidence>
<dbReference type="AlphaFoldDB" id="A0A5J4T3N3"/>
<dbReference type="Gene3D" id="3.30.379.10">
    <property type="entry name" value="Chitobiase/beta-hexosaminidase domain 2-like"/>
    <property type="match status" value="1"/>
</dbReference>